<proteinExistence type="predicted"/>
<protein>
    <recommendedName>
        <fullName evidence="5">SAM domain-containing protein</fullName>
    </recommendedName>
</protein>
<dbReference type="CDD" id="cd09487">
    <property type="entry name" value="SAM_superfamily"/>
    <property type="match status" value="1"/>
</dbReference>
<evidence type="ECO:0000313" key="4">
    <source>
        <dbReference type="Proteomes" id="UP000327044"/>
    </source>
</evidence>
<dbReference type="PANTHER" id="PTHR31025">
    <property type="entry name" value="SI:CH211-196P9.1-RELATED"/>
    <property type="match status" value="1"/>
</dbReference>
<sequence>MENIGSVFGTLYNIDNNSSSNIDTLTLFDEGANVNGSAGEEGDLFNLLQSWGFSSLCQEFLDQDITIERLKLLTEADLNELFKEKKLGIKVEFRHRLTRWKIENNIPNDFPCNSNSYTNLWINTDTDAANSSSESSVESTFGRTFQLENALKNFPNGNYVFLVFEKNKKLNDAARKIMVDAITAWHIENNVKLRREGFERISEEIEQRFHDDKFIYYKKRGLKQIPSGRLYDKYYNHTKRLKKIGLIQQSPITPRTSTVANIENIGVIDDQNITDDEILNLTAWLRINNSPWTDVQENWRKTFTRRRSEILKETEETRITSILANWPLLKNSHGFNLIEQDFFSIYQDKTYGLIRNWIYFKNKIIPIYNTKIKDKQNLTLMKYLNSLNHTEEIIDVIVALLLHAVLPPTIKHVKKNQQNKKLIIKATIKDSQNSIFLHTRTINDFDNKIEELKSTLLERGETLQPIIVAVGDDLIHINSYYVFYDDIKYKFDNCLAALDSCFKIFHVLNLKYPRCGQNTWIFIQKYFFDIHLPEDNPCSNLLCLLNDLKN</sequence>
<keyword evidence="4" id="KW-1185">Reference proteome</keyword>
<dbReference type="AlphaFoldDB" id="A0A1Y1MB53"/>
<name>A0A1Y1MB53_PHOPY</name>
<reference evidence="2" key="3">
    <citation type="submission" date="2019-08" db="EMBL/GenBank/DDBJ databases">
        <authorList>
            <consortium name="Photinus pyralis genome working group"/>
            <person name="Fallon T.R."/>
            <person name="Sander Lower S.E."/>
            <person name="Weng J.-K."/>
        </authorList>
    </citation>
    <scope>NUCLEOTIDE SEQUENCE</scope>
    <source>
        <strain evidence="2">1611_PpyrPB1</strain>
        <tissue evidence="2">Whole body</tissue>
    </source>
</reference>
<reference evidence="1" key="1">
    <citation type="journal article" date="2016" name="Sci. Rep.">
        <title>Molecular characterization of firefly nuptial gifts: a multi-omics approach sheds light on postcopulatory sexual selection.</title>
        <authorList>
            <person name="Al-Wathiqui N."/>
            <person name="Fallon T.R."/>
            <person name="South A."/>
            <person name="Weng J.K."/>
            <person name="Lewis S.M."/>
        </authorList>
    </citation>
    <scope>NUCLEOTIDE SEQUENCE</scope>
</reference>
<evidence type="ECO:0000313" key="3">
    <source>
        <dbReference type="EMBL" id="KAB0804397.1"/>
    </source>
</evidence>
<reference evidence="2 4" key="2">
    <citation type="journal article" date="2018" name="Elife">
        <title>Firefly genomes illuminate parallel origins of bioluminescence in beetles.</title>
        <authorList>
            <person name="Fallon T.R."/>
            <person name="Lower S.E."/>
            <person name="Chang C.H."/>
            <person name="Bessho-Uehara M."/>
            <person name="Martin G.J."/>
            <person name="Bewick A.J."/>
            <person name="Behringer M."/>
            <person name="Debat H.J."/>
            <person name="Wong I."/>
            <person name="Day J.C."/>
            <person name="Suvorov A."/>
            <person name="Silva C.J."/>
            <person name="Stanger-Hall K.F."/>
            <person name="Hall D.W."/>
            <person name="Schmitz R.J."/>
            <person name="Nelson D.R."/>
            <person name="Lewis S.M."/>
            <person name="Shigenobu S."/>
            <person name="Bybee S.M."/>
            <person name="Larracuente A.M."/>
            <person name="Oba Y."/>
            <person name="Weng J.K."/>
        </authorList>
    </citation>
    <scope>NUCLEOTIDE SEQUENCE [LARGE SCALE GENOMIC DNA]</scope>
    <source>
        <strain evidence="2">1611_PpyrPB1</strain>
        <tissue evidence="2">Whole body</tissue>
    </source>
</reference>
<dbReference type="InParanoid" id="A0A1Y1MB53"/>
<dbReference type="Gene3D" id="1.10.150.50">
    <property type="entry name" value="Transcription Factor, Ets-1"/>
    <property type="match status" value="1"/>
</dbReference>
<dbReference type="InterPro" id="IPR013761">
    <property type="entry name" value="SAM/pointed_sf"/>
</dbReference>
<evidence type="ECO:0008006" key="5">
    <source>
        <dbReference type="Google" id="ProtNLM"/>
    </source>
</evidence>
<dbReference type="EMBL" id="GEZM01037017">
    <property type="protein sequence ID" value="JAV82238.1"/>
    <property type="molecule type" value="Transcribed_RNA"/>
</dbReference>
<accession>A0A1Y1MB53</accession>
<gene>
    <name evidence="3" type="ORF">PPYR_01367</name>
    <name evidence="2" type="ORF">PPYR_14862</name>
</gene>
<evidence type="ECO:0000313" key="2">
    <source>
        <dbReference type="EMBL" id="KAB0790691.1"/>
    </source>
</evidence>
<organism evidence="1">
    <name type="scientific">Photinus pyralis</name>
    <name type="common">Common eastern firefly</name>
    <name type="synonym">Lampyris pyralis</name>
    <dbReference type="NCBI Taxonomy" id="7054"/>
    <lineage>
        <taxon>Eukaryota</taxon>
        <taxon>Metazoa</taxon>
        <taxon>Ecdysozoa</taxon>
        <taxon>Arthropoda</taxon>
        <taxon>Hexapoda</taxon>
        <taxon>Insecta</taxon>
        <taxon>Pterygota</taxon>
        <taxon>Neoptera</taxon>
        <taxon>Endopterygota</taxon>
        <taxon>Coleoptera</taxon>
        <taxon>Polyphaga</taxon>
        <taxon>Elateriformia</taxon>
        <taxon>Elateroidea</taxon>
        <taxon>Lampyridae</taxon>
        <taxon>Lampyrinae</taxon>
        <taxon>Photinus</taxon>
    </lineage>
</organism>
<dbReference type="EMBL" id="VVIM01000897">
    <property type="protein sequence ID" value="KAB0790691.1"/>
    <property type="molecule type" value="Genomic_DNA"/>
</dbReference>
<evidence type="ECO:0000313" key="1">
    <source>
        <dbReference type="EMBL" id="JAV82238.1"/>
    </source>
</evidence>
<dbReference type="Proteomes" id="UP000327044">
    <property type="component" value="Unassembled WGS sequence"/>
</dbReference>
<dbReference type="InterPro" id="IPR031934">
    <property type="entry name" value="DUF4769"/>
</dbReference>
<dbReference type="PANTHER" id="PTHR31025:SF9">
    <property type="entry name" value="SI:DKEY-286J15.1"/>
    <property type="match status" value="1"/>
</dbReference>
<dbReference type="EMBL" id="VVIM01000001">
    <property type="protein sequence ID" value="KAB0804397.1"/>
    <property type="molecule type" value="Genomic_DNA"/>
</dbReference>
<dbReference type="Pfam" id="PF15992">
    <property type="entry name" value="DUF4769"/>
    <property type="match status" value="1"/>
</dbReference>